<evidence type="ECO:0000313" key="1">
    <source>
        <dbReference type="EMBL" id="KAI0032167.1"/>
    </source>
</evidence>
<name>A0ACB8QKG5_9AGAM</name>
<reference evidence="1" key="1">
    <citation type="submission" date="2021-02" db="EMBL/GenBank/DDBJ databases">
        <authorList>
            <consortium name="DOE Joint Genome Institute"/>
            <person name="Ahrendt S."/>
            <person name="Looney B.P."/>
            <person name="Miyauchi S."/>
            <person name="Morin E."/>
            <person name="Drula E."/>
            <person name="Courty P.E."/>
            <person name="Chicoki N."/>
            <person name="Fauchery L."/>
            <person name="Kohler A."/>
            <person name="Kuo A."/>
            <person name="Labutti K."/>
            <person name="Pangilinan J."/>
            <person name="Lipzen A."/>
            <person name="Riley R."/>
            <person name="Andreopoulos W."/>
            <person name="He G."/>
            <person name="Johnson J."/>
            <person name="Barry K.W."/>
            <person name="Grigoriev I.V."/>
            <person name="Nagy L."/>
            <person name="Hibbett D."/>
            <person name="Henrissat B."/>
            <person name="Matheny P.B."/>
            <person name="Labbe J."/>
            <person name="Martin F."/>
        </authorList>
    </citation>
    <scope>NUCLEOTIDE SEQUENCE</scope>
    <source>
        <strain evidence="1">EC-137</strain>
    </source>
</reference>
<reference evidence="1" key="2">
    <citation type="journal article" date="2022" name="New Phytol.">
        <title>Evolutionary transition to the ectomycorrhizal habit in the genomes of a hyperdiverse lineage of mushroom-forming fungi.</title>
        <authorList>
            <person name="Looney B."/>
            <person name="Miyauchi S."/>
            <person name="Morin E."/>
            <person name="Drula E."/>
            <person name="Courty P.E."/>
            <person name="Kohler A."/>
            <person name="Kuo A."/>
            <person name="LaButti K."/>
            <person name="Pangilinan J."/>
            <person name="Lipzen A."/>
            <person name="Riley R."/>
            <person name="Andreopoulos W."/>
            <person name="He G."/>
            <person name="Johnson J."/>
            <person name="Nolan M."/>
            <person name="Tritt A."/>
            <person name="Barry K.W."/>
            <person name="Grigoriev I.V."/>
            <person name="Nagy L.G."/>
            <person name="Hibbett D."/>
            <person name="Henrissat B."/>
            <person name="Matheny P.B."/>
            <person name="Labbe J."/>
            <person name="Martin F.M."/>
        </authorList>
    </citation>
    <scope>NUCLEOTIDE SEQUENCE</scope>
    <source>
        <strain evidence="1">EC-137</strain>
    </source>
</reference>
<protein>
    <submittedName>
        <fullName evidence="1">Uncharacterized protein</fullName>
    </submittedName>
</protein>
<comment type="caution">
    <text evidence="1">The sequence shown here is derived from an EMBL/GenBank/DDBJ whole genome shotgun (WGS) entry which is preliminary data.</text>
</comment>
<sequence>MSQTRASPGTPIGTTLEEDYYGEDSAWDSDDSIDLRRQKDSKPLMSTLDLRSPRHFPDWRMLPDEGVLDQRYVSLKSDFRRHWALLGEIIRDVSVFRPAYYIRDRSGSNVHVVFYLSGGEATNFPHEKFVIIPCSLKTLLDAVPPAVRESKCALCKKHLCPIKKCKKCMTRYCDVECQAKDWDMHRSRCCALYQVRKWNRLNWAYYRGPWDVPGL</sequence>
<proteinExistence type="predicted"/>
<organism evidence="1 2">
    <name type="scientific">Vararia minispora EC-137</name>
    <dbReference type="NCBI Taxonomy" id="1314806"/>
    <lineage>
        <taxon>Eukaryota</taxon>
        <taxon>Fungi</taxon>
        <taxon>Dikarya</taxon>
        <taxon>Basidiomycota</taxon>
        <taxon>Agaricomycotina</taxon>
        <taxon>Agaricomycetes</taxon>
        <taxon>Russulales</taxon>
        <taxon>Lachnocladiaceae</taxon>
        <taxon>Vararia</taxon>
    </lineage>
</organism>
<evidence type="ECO:0000313" key="2">
    <source>
        <dbReference type="Proteomes" id="UP000814128"/>
    </source>
</evidence>
<gene>
    <name evidence="1" type="ORF">K488DRAFT_86145</name>
</gene>
<dbReference type="Proteomes" id="UP000814128">
    <property type="component" value="Unassembled WGS sequence"/>
</dbReference>
<accession>A0ACB8QKG5</accession>
<dbReference type="EMBL" id="MU273555">
    <property type="protein sequence ID" value="KAI0032167.1"/>
    <property type="molecule type" value="Genomic_DNA"/>
</dbReference>
<keyword evidence="2" id="KW-1185">Reference proteome</keyword>